<protein>
    <submittedName>
        <fullName evidence="2">Transposase family protein</fullName>
    </submittedName>
</protein>
<dbReference type="Proteomes" id="UP000294543">
    <property type="component" value="Unassembled WGS sequence"/>
</dbReference>
<dbReference type="OrthoDB" id="3238779at2"/>
<reference evidence="2 3" key="1">
    <citation type="submission" date="2019-03" db="EMBL/GenBank/DDBJ databases">
        <title>Draft genome sequences of novel Actinobacteria.</title>
        <authorList>
            <person name="Sahin N."/>
            <person name="Ay H."/>
            <person name="Saygin H."/>
        </authorList>
    </citation>
    <scope>NUCLEOTIDE SEQUENCE [LARGE SCALE GENOMIC DNA]</scope>
    <source>
        <strain evidence="2 3">KC712</strain>
    </source>
</reference>
<dbReference type="PANTHER" id="PTHR33498:SF1">
    <property type="entry name" value="TRANSPOSASE FOR INSERTION SEQUENCE ELEMENT IS1557"/>
    <property type="match status" value="1"/>
</dbReference>
<dbReference type="Pfam" id="PF14690">
    <property type="entry name" value="Zn_ribbon_ISL3"/>
    <property type="match status" value="1"/>
</dbReference>
<sequence>MLFPHLAELIVEEVIDYGDSVLVTAHTGGGPATCRACGTSSSRVHGRHRRLLHALPAGGRPVLIALTVRRLTCPNRACPVRTFAEPVPGLTQPYAHVPRNSEPLEQRHAC</sequence>
<evidence type="ECO:0000313" key="3">
    <source>
        <dbReference type="Proteomes" id="UP000294543"/>
    </source>
</evidence>
<gene>
    <name evidence="2" type="ORF">E1294_47500</name>
</gene>
<accession>A0A4R4VYF3</accession>
<dbReference type="PANTHER" id="PTHR33498">
    <property type="entry name" value="TRANSPOSASE FOR INSERTION SEQUENCE ELEMENT IS1557"/>
    <property type="match status" value="1"/>
</dbReference>
<name>A0A4R4VYF3_9ACTN</name>
<organism evidence="2 3">
    <name type="scientific">Nonomuraea diastatica</name>
    <dbReference type="NCBI Taxonomy" id="1848329"/>
    <lineage>
        <taxon>Bacteria</taxon>
        <taxon>Bacillati</taxon>
        <taxon>Actinomycetota</taxon>
        <taxon>Actinomycetes</taxon>
        <taxon>Streptosporangiales</taxon>
        <taxon>Streptosporangiaceae</taxon>
        <taxon>Nonomuraea</taxon>
    </lineage>
</organism>
<dbReference type="InterPro" id="IPR029261">
    <property type="entry name" value="Transposase_Znf"/>
</dbReference>
<dbReference type="AlphaFoldDB" id="A0A4R4VYF3"/>
<evidence type="ECO:0000259" key="1">
    <source>
        <dbReference type="Pfam" id="PF14690"/>
    </source>
</evidence>
<evidence type="ECO:0000313" key="2">
    <source>
        <dbReference type="EMBL" id="TDD08493.1"/>
    </source>
</evidence>
<dbReference type="EMBL" id="SMKP01000251">
    <property type="protein sequence ID" value="TDD08493.1"/>
    <property type="molecule type" value="Genomic_DNA"/>
</dbReference>
<keyword evidence="3" id="KW-1185">Reference proteome</keyword>
<comment type="caution">
    <text evidence="2">The sequence shown here is derived from an EMBL/GenBank/DDBJ whole genome shotgun (WGS) entry which is preliminary data.</text>
</comment>
<proteinExistence type="predicted"/>
<dbReference type="InterPro" id="IPR047951">
    <property type="entry name" value="Transpos_ISL3"/>
</dbReference>
<feature type="domain" description="Transposase IS204/IS1001/IS1096/IS1165 zinc-finger" evidence="1">
    <location>
        <begin position="31"/>
        <end position="75"/>
    </location>
</feature>
<dbReference type="RefSeq" id="WP_132518663.1">
    <property type="nucleotide sequence ID" value="NZ_SMKP01000251.1"/>
</dbReference>